<accession>A0A9D5K0Q0</accession>
<dbReference type="Proteomes" id="UP000649604">
    <property type="component" value="Unassembled WGS sequence"/>
</dbReference>
<reference evidence="1" key="1">
    <citation type="submission" date="2019-11" db="EMBL/GenBank/DDBJ databases">
        <title>Microbial mats filling the niche in hypersaline microbial mats.</title>
        <authorList>
            <person name="Wong H.L."/>
            <person name="Macleod F.I."/>
            <person name="White R.A. III"/>
            <person name="Burns B.P."/>
        </authorList>
    </citation>
    <scope>NUCLEOTIDE SEQUENCE</scope>
    <source>
        <strain evidence="1">Rbin_158</strain>
    </source>
</reference>
<comment type="caution">
    <text evidence="1">The sequence shown here is derived from an EMBL/GenBank/DDBJ whole genome shotgun (WGS) entry which is preliminary data.</text>
</comment>
<dbReference type="Gene3D" id="3.40.50.10610">
    <property type="entry name" value="ABC-type transport auxiliary lipoprotein component"/>
    <property type="match status" value="1"/>
</dbReference>
<dbReference type="EMBL" id="WJJP01000712">
    <property type="protein sequence ID" value="MBD3327251.1"/>
    <property type="molecule type" value="Genomic_DNA"/>
</dbReference>
<dbReference type="InterPro" id="IPR014094">
    <property type="entry name" value="LpoB"/>
</dbReference>
<proteinExistence type="predicted"/>
<evidence type="ECO:0000313" key="1">
    <source>
        <dbReference type="EMBL" id="MBD3327251.1"/>
    </source>
</evidence>
<gene>
    <name evidence="1" type="ORF">GF339_21875</name>
</gene>
<dbReference type="PROSITE" id="PS51257">
    <property type="entry name" value="PROKAR_LIPOPROTEIN"/>
    <property type="match status" value="1"/>
</dbReference>
<dbReference type="Pfam" id="PF13036">
    <property type="entry name" value="LpoB"/>
    <property type="match status" value="1"/>
</dbReference>
<protein>
    <submittedName>
        <fullName evidence="1">Penicillin-binding protein activator LpoB</fullName>
    </submittedName>
</protein>
<organism evidence="1 2">
    <name type="scientific">candidate division KSB3 bacterium</name>
    <dbReference type="NCBI Taxonomy" id="2044937"/>
    <lineage>
        <taxon>Bacteria</taxon>
        <taxon>candidate division KSB3</taxon>
    </lineage>
</organism>
<dbReference type="AlphaFoldDB" id="A0A9D5K0Q0"/>
<name>A0A9D5K0Q0_9BACT</name>
<sequence length="201" mass="22899">MNSSRLIAGILSLILIGALTSCTTRVYRVDEREQIDLSGKWNDTDSQMVSDEMINDCLSHAWQGRFVEAQGRLPVVAVGTVYNKTDEHISPDVFIKDLERAFMNSGRARVVQSGAALDELRAVRQDQQDFASPETRKRLQEELGADFILQGVINKIVDMEGSKRVYFYQVDLELIDIETAEKHWAGQKKLKKYVQKRSFGW</sequence>
<evidence type="ECO:0000313" key="2">
    <source>
        <dbReference type="Proteomes" id="UP000649604"/>
    </source>
</evidence>